<feature type="transmembrane region" description="Helical" evidence="10">
    <location>
        <begin position="824"/>
        <end position="854"/>
    </location>
</feature>
<dbReference type="EMBL" id="VTPC01090042">
    <property type="protein sequence ID" value="KAF2885019.1"/>
    <property type="molecule type" value="Genomic_DNA"/>
</dbReference>
<feature type="transmembrane region" description="Helical" evidence="10">
    <location>
        <begin position="73"/>
        <end position="91"/>
    </location>
</feature>
<dbReference type="GO" id="GO:0016887">
    <property type="term" value="F:ATP hydrolysis activity"/>
    <property type="evidence" value="ECO:0007669"/>
    <property type="project" value="InterPro"/>
</dbReference>
<dbReference type="GO" id="GO:0140359">
    <property type="term" value="F:ABC-type transporter activity"/>
    <property type="evidence" value="ECO:0007669"/>
    <property type="project" value="InterPro"/>
</dbReference>
<dbReference type="Pfam" id="PF12698">
    <property type="entry name" value="ABC2_membrane_3"/>
    <property type="match status" value="1"/>
</dbReference>
<evidence type="ECO:0000256" key="8">
    <source>
        <dbReference type="ARBA" id="ARBA00023136"/>
    </source>
</evidence>
<evidence type="ECO:0000313" key="13">
    <source>
        <dbReference type="Proteomes" id="UP000801492"/>
    </source>
</evidence>
<keyword evidence="2" id="KW-0813">Transport</keyword>
<dbReference type="GO" id="GO:0016020">
    <property type="term" value="C:membrane"/>
    <property type="evidence" value="ECO:0007669"/>
    <property type="project" value="UniProtKB-SubCell"/>
</dbReference>
<proteinExistence type="predicted"/>
<keyword evidence="13" id="KW-1185">Reference proteome</keyword>
<keyword evidence="8 10" id="KW-0472">Membrane</keyword>
<dbReference type="InterPro" id="IPR003439">
    <property type="entry name" value="ABC_transporter-like_ATP-bd"/>
</dbReference>
<feature type="transmembrane region" description="Helical" evidence="10">
    <location>
        <begin position="866"/>
        <end position="887"/>
    </location>
</feature>
<evidence type="ECO:0000256" key="2">
    <source>
        <dbReference type="ARBA" id="ARBA00022448"/>
    </source>
</evidence>
<feature type="transmembrane region" description="Helical" evidence="10">
    <location>
        <begin position="996"/>
        <end position="1020"/>
    </location>
</feature>
<feature type="transmembrane region" description="Helical" evidence="10">
    <location>
        <begin position="782"/>
        <end position="803"/>
    </location>
</feature>
<evidence type="ECO:0000256" key="3">
    <source>
        <dbReference type="ARBA" id="ARBA00022692"/>
    </source>
</evidence>
<evidence type="ECO:0000256" key="5">
    <source>
        <dbReference type="ARBA" id="ARBA00022741"/>
    </source>
</evidence>
<evidence type="ECO:0000256" key="4">
    <source>
        <dbReference type="ARBA" id="ARBA00022737"/>
    </source>
</evidence>
<dbReference type="FunFam" id="3.40.50.300:FF:002470">
    <property type="entry name" value="ABC transporter, putative"/>
    <property type="match status" value="1"/>
</dbReference>
<name>A0A8K0CF39_IGNLU</name>
<evidence type="ECO:0000259" key="11">
    <source>
        <dbReference type="PROSITE" id="PS50893"/>
    </source>
</evidence>
<keyword evidence="3 10" id="KW-0812">Transmembrane</keyword>
<comment type="subcellular location">
    <subcellularLocation>
        <location evidence="1">Membrane</location>
        <topology evidence="1">Multi-pass membrane protein</topology>
    </subcellularLocation>
</comment>
<evidence type="ECO:0000256" key="7">
    <source>
        <dbReference type="ARBA" id="ARBA00022989"/>
    </source>
</evidence>
<evidence type="ECO:0000313" key="12">
    <source>
        <dbReference type="EMBL" id="KAF2885019.1"/>
    </source>
</evidence>
<sequence length="1438" mass="163302">MMGLRPRMLWLGWFIHSIVLNFLSILVITYLVKSTIFNVSYPAIEYCSTSVFAIFLLLYCASGITYCFLISTLFNKPTVAMMVAIIVWYIPDNILTNFINRPGTKLRTKMLCASIIPNTLMRFGYKEIAVYEVRQIGVSWGNLFKPASGATSADISMGVVFLMFVFTSTLFLVLTFYMENVKPGPYGLPKPLHYPIQFILQMFAQPSNRIEVIEDTELEELGRIESVTNLKPGIQIKNVCKKYGNQVVVNNLSIDIYEGLITVLLGHNGAGKTTTMSIITGMITTTSGRVLVNDLDIRYDMNKIRSYLGFCPQHNLQFSEFTVYEHLLLFGMLKGLSLYNAKREAMILLTHINLLERRNYHASKLSGGMRRKLSLGMALIGNSKVLILDEPTSGLDPEARREIWDILLTYRGSRTTLVTTHSMEEADVLGDRIAIMDHGRLVCYGSSMFLKKEYSTGYKLTITRDEEAYRSLRYQGGGTNQVTAITELVQGRVRNAKHVMTNGCTVVYSLPHDMKSYFGGLLETLESRKSDLCITHIALSVTTLDEVYLKVDKMVTKDRGSEDNSSYDHAARALLMSDTSAKCTGMELLKMQLRALFRKRWLALKRNWLFYVIATLVAICISIITLWIGKSDELGNQSVFDLSLSQYGKTTVVYEIENGATDFLTRAGQYYQKSVTDANSVINKVANASSEIIKKGIDNIVFYKFFMVVAAEFRTNRLGKPEINAMYGNLPKHGAPISLNLVMNAILKTVMNGDYSILISNSPLPIDEKDKAKQDLSETDIMILWVFFFPFGILFLTGTFLMFPLRERTSHIKQLQLMCGVRAIFYWMVSFIFDFALFAAAVFLILVCMFFYGIIQSNELTGVKQLGVVMAILLAYGVAVIPHVYLFSYRKTIGGAFSVYVMCSLFISILLTAMVVVKAKEGYQGIRYILLLYPHLGLTVLLINFSVWAVRNYNWDIKREDEKKEFCMFQKNPCCAGDHTQECIEYRSYFKQKPKAVGTSTMLLIMASSTILYFTILLLLETNFVRKIWERLLIAVYNIVKKPRRASVDEDTDDVKVEERRIAEVLQQEERLRDRYHQYDPNQDTLLVHNVEKAFLRHRVLKGINLAVKPGECFGLLGVNGAGKTTTFRVLTGNLPLTKGEARIVTSSQKRVYLSKHSKEYLREVGYCPQFEALNEILTGREMLELFADLRGIQEGADEEINMWFKALGFEEHADKQCGVYSGGNKRKLNVAIALIGGLPVVMLDEPTSGVDPVSRRKLWNTIIAIQKKESKPSIVLTSHSMEECEALCNKLAIMKSGKLQCYGTIPNIKNKYATGFTVMLKIKQSRDDTSSRGSKDSDKTTSTRQSLSVRRRSAVTQYREELNILMIAFQEKYKGYCTLKDQYTGFLHYHISDKSKKWGQIFKEIEQLQYKHPIIEDYNISETSLEEVFLSIARLEH</sequence>
<feature type="domain" description="ABC transporter" evidence="11">
    <location>
        <begin position="234"/>
        <end position="463"/>
    </location>
</feature>
<feature type="transmembrane region" description="Helical" evidence="10">
    <location>
        <begin position="155"/>
        <end position="177"/>
    </location>
</feature>
<feature type="transmembrane region" description="Helical" evidence="10">
    <location>
        <begin position="608"/>
        <end position="628"/>
    </location>
</feature>
<feature type="transmembrane region" description="Helical" evidence="10">
    <location>
        <begin position="929"/>
        <end position="950"/>
    </location>
</feature>
<evidence type="ECO:0000256" key="6">
    <source>
        <dbReference type="ARBA" id="ARBA00022840"/>
    </source>
</evidence>
<feature type="domain" description="ABC transporter" evidence="11">
    <location>
        <begin position="1086"/>
        <end position="1322"/>
    </location>
</feature>
<dbReference type="GO" id="GO:0005524">
    <property type="term" value="F:ATP binding"/>
    <property type="evidence" value="ECO:0007669"/>
    <property type="project" value="UniProtKB-KW"/>
</dbReference>
<evidence type="ECO:0000256" key="1">
    <source>
        <dbReference type="ARBA" id="ARBA00004141"/>
    </source>
</evidence>
<dbReference type="OrthoDB" id="10255969at2759"/>
<dbReference type="InterPro" id="IPR003593">
    <property type="entry name" value="AAA+_ATPase"/>
</dbReference>
<dbReference type="PROSITE" id="PS00211">
    <property type="entry name" value="ABC_TRANSPORTER_1"/>
    <property type="match status" value="2"/>
</dbReference>
<gene>
    <name evidence="12" type="ORF">ILUMI_21135</name>
</gene>
<reference evidence="12" key="1">
    <citation type="submission" date="2019-08" db="EMBL/GenBank/DDBJ databases">
        <title>The genome of the North American firefly Photinus pyralis.</title>
        <authorList>
            <consortium name="Photinus pyralis genome working group"/>
            <person name="Fallon T.R."/>
            <person name="Sander Lower S.E."/>
            <person name="Weng J.-K."/>
        </authorList>
    </citation>
    <scope>NUCLEOTIDE SEQUENCE</scope>
    <source>
        <strain evidence="12">TRF0915ILg1</strain>
        <tissue evidence="12">Whole body</tissue>
    </source>
</reference>
<feature type="compositionally biased region" description="Basic and acidic residues" evidence="9">
    <location>
        <begin position="1328"/>
        <end position="1342"/>
    </location>
</feature>
<organism evidence="12 13">
    <name type="scientific">Ignelater luminosus</name>
    <name type="common">Cucubano</name>
    <name type="synonym">Pyrophorus luminosus</name>
    <dbReference type="NCBI Taxonomy" id="2038154"/>
    <lineage>
        <taxon>Eukaryota</taxon>
        <taxon>Metazoa</taxon>
        <taxon>Ecdysozoa</taxon>
        <taxon>Arthropoda</taxon>
        <taxon>Hexapoda</taxon>
        <taxon>Insecta</taxon>
        <taxon>Pterygota</taxon>
        <taxon>Neoptera</taxon>
        <taxon>Endopterygota</taxon>
        <taxon>Coleoptera</taxon>
        <taxon>Polyphaga</taxon>
        <taxon>Elateriformia</taxon>
        <taxon>Elateroidea</taxon>
        <taxon>Elateridae</taxon>
        <taxon>Agrypninae</taxon>
        <taxon>Pyrophorini</taxon>
        <taxon>Ignelater</taxon>
    </lineage>
</organism>
<dbReference type="InterPro" id="IPR017871">
    <property type="entry name" value="ABC_transporter-like_CS"/>
</dbReference>
<dbReference type="PANTHER" id="PTHR19229:SF250">
    <property type="entry name" value="ABC TRANSPORTER DOMAIN-CONTAINING PROTEIN-RELATED"/>
    <property type="match status" value="1"/>
</dbReference>
<dbReference type="PANTHER" id="PTHR19229">
    <property type="entry name" value="ATP-BINDING CASSETTE TRANSPORTER SUBFAMILY A ABCA"/>
    <property type="match status" value="1"/>
</dbReference>
<dbReference type="InterPro" id="IPR027417">
    <property type="entry name" value="P-loop_NTPase"/>
</dbReference>
<dbReference type="SUPFAM" id="SSF52540">
    <property type="entry name" value="P-loop containing nucleoside triphosphate hydrolases"/>
    <property type="match status" value="2"/>
</dbReference>
<dbReference type="FunFam" id="3.40.50.300:FF:000298">
    <property type="entry name" value="ATP-binding cassette sub-family A member 12"/>
    <property type="match status" value="1"/>
</dbReference>
<keyword evidence="7 10" id="KW-1133">Transmembrane helix</keyword>
<feature type="transmembrane region" description="Helical" evidence="10">
    <location>
        <begin position="899"/>
        <end position="917"/>
    </location>
</feature>
<feature type="transmembrane region" description="Helical" evidence="10">
    <location>
        <begin position="9"/>
        <end position="31"/>
    </location>
</feature>
<evidence type="ECO:0000256" key="9">
    <source>
        <dbReference type="SAM" id="MobiDB-lite"/>
    </source>
</evidence>
<dbReference type="GO" id="GO:0005319">
    <property type="term" value="F:lipid transporter activity"/>
    <property type="evidence" value="ECO:0007669"/>
    <property type="project" value="TreeGrafter"/>
</dbReference>
<evidence type="ECO:0000256" key="10">
    <source>
        <dbReference type="SAM" id="Phobius"/>
    </source>
</evidence>
<dbReference type="Gene3D" id="3.40.50.300">
    <property type="entry name" value="P-loop containing nucleotide triphosphate hydrolases"/>
    <property type="match status" value="2"/>
</dbReference>
<accession>A0A8K0CF39</accession>
<dbReference type="PROSITE" id="PS50893">
    <property type="entry name" value="ABC_TRANSPORTER_2"/>
    <property type="match status" value="2"/>
</dbReference>
<dbReference type="SMART" id="SM00382">
    <property type="entry name" value="AAA"/>
    <property type="match status" value="2"/>
</dbReference>
<protein>
    <recommendedName>
        <fullName evidence="11">ABC transporter domain-containing protein</fullName>
    </recommendedName>
</protein>
<keyword evidence="6" id="KW-0067">ATP-binding</keyword>
<comment type="caution">
    <text evidence="12">The sequence shown here is derived from an EMBL/GenBank/DDBJ whole genome shotgun (WGS) entry which is preliminary data.</text>
</comment>
<dbReference type="Pfam" id="PF00005">
    <property type="entry name" value="ABC_tran"/>
    <property type="match status" value="2"/>
</dbReference>
<keyword evidence="4" id="KW-0677">Repeat</keyword>
<keyword evidence="5" id="KW-0547">Nucleotide-binding</keyword>
<dbReference type="Proteomes" id="UP000801492">
    <property type="component" value="Unassembled WGS sequence"/>
</dbReference>
<feature type="region of interest" description="Disordered" evidence="9">
    <location>
        <begin position="1328"/>
        <end position="1351"/>
    </location>
</feature>
<dbReference type="InterPro" id="IPR026082">
    <property type="entry name" value="ABCA"/>
</dbReference>
<dbReference type="CDD" id="cd03263">
    <property type="entry name" value="ABC_subfamily_A"/>
    <property type="match status" value="2"/>
</dbReference>
<dbReference type="InterPro" id="IPR013525">
    <property type="entry name" value="ABC2_TM"/>
</dbReference>